<keyword evidence="1" id="KW-0732">Signal</keyword>
<feature type="chain" id="PRO_5011281290" description="DUF4369 domain-containing protein" evidence="1">
    <location>
        <begin position="22"/>
        <end position="335"/>
    </location>
</feature>
<protein>
    <recommendedName>
        <fullName evidence="4">DUF4369 domain-containing protein</fullName>
    </recommendedName>
</protein>
<feature type="signal peptide" evidence="1">
    <location>
        <begin position="1"/>
        <end position="21"/>
    </location>
</feature>
<dbReference type="Proteomes" id="UP000194873">
    <property type="component" value="Unassembled WGS sequence"/>
</dbReference>
<evidence type="ECO:0000313" key="3">
    <source>
        <dbReference type="Proteomes" id="UP000194873"/>
    </source>
</evidence>
<dbReference type="AlphaFoldDB" id="A0A243WGA8"/>
<proteinExistence type="predicted"/>
<keyword evidence="3" id="KW-1185">Reference proteome</keyword>
<evidence type="ECO:0000313" key="2">
    <source>
        <dbReference type="EMBL" id="OUJ74578.1"/>
    </source>
</evidence>
<sequence>MLFCCLSLLGLASIAALPAQAQKVQDELFWTTFHKTPSVMLKPKYATYSVEYDLGNLVMNVSTRPVLQGLTYQKSDGNLLLRLTAKNLYVTGRKLNQSSTRNSYEVFYTLNYSGEFGYELRDPKTDEILADYRKTEGVMNTQSFTNMRDLEAYMNNAFAGEKSRQLLESMMRRADFALNPHDYKAGLTLNTVEGTAPAYADINKTTNELKALLDGKAPVDKAKVQALSTTWTQHLARANWEDKKSEINKRIASALLENLCVASLLIEDYPKLGDYAAEYMKHNAGMFSKPPYFETDLSYGGTAVAPPPTIVLGRNVQSRMNVYYDDLVADVMPRK</sequence>
<name>A0A243WGA8_9BACT</name>
<dbReference type="EMBL" id="MTSE01000003">
    <property type="protein sequence ID" value="OUJ74578.1"/>
    <property type="molecule type" value="Genomic_DNA"/>
</dbReference>
<organism evidence="2 3">
    <name type="scientific">Hymenobacter crusticola</name>
    <dbReference type="NCBI Taxonomy" id="1770526"/>
    <lineage>
        <taxon>Bacteria</taxon>
        <taxon>Pseudomonadati</taxon>
        <taxon>Bacteroidota</taxon>
        <taxon>Cytophagia</taxon>
        <taxon>Cytophagales</taxon>
        <taxon>Hymenobacteraceae</taxon>
        <taxon>Hymenobacter</taxon>
    </lineage>
</organism>
<reference evidence="2 3" key="1">
    <citation type="submission" date="2017-01" db="EMBL/GenBank/DDBJ databases">
        <title>A new Hymenobacter.</title>
        <authorList>
            <person name="Liang Y."/>
            <person name="Feng F."/>
        </authorList>
    </citation>
    <scope>NUCLEOTIDE SEQUENCE [LARGE SCALE GENOMIC DNA]</scope>
    <source>
        <strain evidence="2">MIMBbqt21</strain>
    </source>
</reference>
<gene>
    <name evidence="2" type="ORF">BXP70_07310</name>
</gene>
<evidence type="ECO:0000256" key="1">
    <source>
        <dbReference type="SAM" id="SignalP"/>
    </source>
</evidence>
<accession>A0A243WGA8</accession>
<evidence type="ECO:0008006" key="4">
    <source>
        <dbReference type="Google" id="ProtNLM"/>
    </source>
</evidence>
<comment type="caution">
    <text evidence="2">The sequence shown here is derived from an EMBL/GenBank/DDBJ whole genome shotgun (WGS) entry which is preliminary data.</text>
</comment>